<name>A0AAE8GCK9_ACIPI</name>
<evidence type="ECO:0000256" key="1">
    <source>
        <dbReference type="SAM" id="MobiDB-lite"/>
    </source>
</evidence>
<accession>A0AAE8GCK9</accession>
<proteinExistence type="predicted"/>
<reference evidence="2 3" key="1">
    <citation type="submission" date="2019-02" db="EMBL/GenBank/DDBJ databases">
        <title>The Batch Genome Submission of Acinetobacter spp. strains.</title>
        <authorList>
            <person name="Qin J."/>
            <person name="Hu Y."/>
            <person name="Ye H."/>
            <person name="Wei L."/>
            <person name="Feng Y."/>
            <person name="Zong Z."/>
        </authorList>
    </citation>
    <scope>NUCLEOTIDE SEQUENCE [LARGE SCALE GENOMIC DNA]</scope>
    <source>
        <strain evidence="2 3">WCHAP100012</strain>
    </source>
</reference>
<comment type="caution">
    <text evidence="2">The sequence shown here is derived from an EMBL/GenBank/DDBJ whole genome shotgun (WGS) entry which is preliminary data.</text>
</comment>
<feature type="non-terminal residue" evidence="2">
    <location>
        <position position="316"/>
    </location>
</feature>
<protein>
    <recommendedName>
        <fullName evidence="4">Adhesin</fullName>
    </recommendedName>
</protein>
<sequence>DNDPSTPDQGGLDRVDGTITVDVDNTGHITGGTTDVAPGSEVILTITGQDQAGNPLEQQVTATVQPDGSYTAEVPAGFADGELTVEAETVDRNGTPLNAEDSLVKTDHDNDPSTPDQGGLDRVDGTITVDVDNTGHITGGTTDVAPGSEVILTITGQDQAGNPLEQQVTATVQPDGSYTAEVPAGFADGELTVDAETVDRNGTPIAAEDSLVKADHDNDPSTPDQGGLDRVDGTISVDVDNQGHITGGTIDVAPGSEVILTITGQDSAGNPLEQQVTATVQPDGSYTAEVPAGFADGELTVEAETVDRNGTPLNAE</sequence>
<dbReference type="Proteomes" id="UP000294065">
    <property type="component" value="Unassembled WGS sequence"/>
</dbReference>
<feature type="compositionally biased region" description="Basic and acidic residues" evidence="1">
    <location>
        <begin position="210"/>
        <end position="219"/>
    </location>
</feature>
<evidence type="ECO:0000313" key="2">
    <source>
        <dbReference type="EMBL" id="RZH24785.1"/>
    </source>
</evidence>
<dbReference type="NCBIfam" id="NF033510">
    <property type="entry name" value="Ca_tandemer"/>
    <property type="match status" value="3"/>
</dbReference>
<feature type="region of interest" description="Disordered" evidence="1">
    <location>
        <begin position="88"/>
        <end position="123"/>
    </location>
</feature>
<dbReference type="InterPro" id="IPR013783">
    <property type="entry name" value="Ig-like_fold"/>
</dbReference>
<feature type="compositionally biased region" description="Basic and acidic residues" evidence="1">
    <location>
        <begin position="102"/>
        <end position="111"/>
    </location>
</feature>
<feature type="region of interest" description="Disordered" evidence="1">
    <location>
        <begin position="204"/>
        <end position="230"/>
    </location>
</feature>
<dbReference type="Gene3D" id="2.60.40.10">
    <property type="entry name" value="Immunoglobulins"/>
    <property type="match status" value="3"/>
</dbReference>
<evidence type="ECO:0000313" key="3">
    <source>
        <dbReference type="Proteomes" id="UP000294065"/>
    </source>
</evidence>
<organism evidence="2 3">
    <name type="scientific">Acinetobacter pittii</name>
    <name type="common">Acinetobacter genomosp. 3</name>
    <dbReference type="NCBI Taxonomy" id="48296"/>
    <lineage>
        <taxon>Bacteria</taxon>
        <taxon>Pseudomonadati</taxon>
        <taxon>Pseudomonadota</taxon>
        <taxon>Gammaproteobacteria</taxon>
        <taxon>Moraxellales</taxon>
        <taxon>Moraxellaceae</taxon>
        <taxon>Acinetobacter</taxon>
        <taxon>Acinetobacter calcoaceticus/baumannii complex</taxon>
    </lineage>
</organism>
<evidence type="ECO:0008006" key="4">
    <source>
        <dbReference type="Google" id="ProtNLM"/>
    </source>
</evidence>
<feature type="non-terminal residue" evidence="2">
    <location>
        <position position="1"/>
    </location>
</feature>
<dbReference type="AlphaFoldDB" id="A0AAE8GCK9"/>
<gene>
    <name evidence="2" type="ORF">EXD98_18915</name>
</gene>
<dbReference type="EMBL" id="SGTH01000016">
    <property type="protein sequence ID" value="RZH24785.1"/>
    <property type="molecule type" value="Genomic_DNA"/>
</dbReference>